<evidence type="ECO:0000313" key="3">
    <source>
        <dbReference type="EMBL" id="KZS92234.1"/>
    </source>
</evidence>
<name>A0A164TBH0_9AGAM</name>
<dbReference type="EMBL" id="KV419411">
    <property type="protein sequence ID" value="KZS92234.1"/>
    <property type="molecule type" value="Genomic_DNA"/>
</dbReference>
<sequence length="702" mass="79660">MSSETSSVLDIAPQARPQIELELHERHLVSGCKTIPVKNPNLPLKSDKLGFKYLPYSFIGDAITLTLANGKNVAASYHTLRLRKDLLLTYGQIISLARDFYGTYEPISDGATEEARGERFIAAFNTLANGEPHRLSEAMDILDVLQKEIDEVNEALDNHQNPSFVYSRLPDLSSELASITSGRKDIPGYVELARMNWDCFGEDALIAYRTGHSVAISKAINDDLEGAYAMNAFADRFLVSCFSAGFLRTPRRLLHLDNNIAADVCAKFMQDEDNAIGLSVTSRGKHSWKVYGNRRTVDSENEENLLHCVRALQSSADEIYAAYRTKRLPSKSPNNYTALKHVPLMASARSNQNFAPLFTFDNERRQQITSRNLRRFTTDWNSRSTILECETSGLWLHPISINDVHHILPGTALAVVHGRGWDISVFCQRRDGRVLQYQHYYGTWTDGFPPVFNAVLFTPLAAVSWNEGKCIRVYHLDEKYIVQEYSTDTNASWYRGRLGDLGIKADPRTSIAAICHVGEAGKIYIRIYLQEAGSNVIREYRWDGSTSSWSSCWDDLPTALRGTSLAAITHHTGHDIRLYYQAEDLTIREYRSKGNIWSPGQERSFCYIVGFADIITFVCYWGGLDVQVYWRSQNDKMVGMQQTKVGWRYLQQPIGTLQLGNQFVVTTLDRGRSIRLYYQHKDSQLREMCCDHGSWFRGEFSS</sequence>
<dbReference type="OrthoDB" id="5273855at2759"/>
<proteinExistence type="inferred from homology"/>
<evidence type="ECO:0000256" key="2">
    <source>
        <dbReference type="SAM" id="Coils"/>
    </source>
</evidence>
<dbReference type="Gene3D" id="2.120.10.70">
    <property type="entry name" value="Fucose-specific lectin"/>
    <property type="match status" value="1"/>
</dbReference>
<dbReference type="Proteomes" id="UP000076722">
    <property type="component" value="Unassembled WGS sequence"/>
</dbReference>
<feature type="coiled-coil region" evidence="2">
    <location>
        <begin position="135"/>
        <end position="162"/>
    </location>
</feature>
<dbReference type="SUPFAM" id="SSF89372">
    <property type="entry name" value="Fucose-specific lectin"/>
    <property type="match status" value="1"/>
</dbReference>
<gene>
    <name evidence="3" type="ORF">SISNIDRAFT_511975</name>
</gene>
<evidence type="ECO:0000256" key="1">
    <source>
        <dbReference type="ARBA" id="ARBA00009042"/>
    </source>
</evidence>
<organism evidence="3 4">
    <name type="scientific">Sistotremastrum niveocremeum HHB9708</name>
    <dbReference type="NCBI Taxonomy" id="1314777"/>
    <lineage>
        <taxon>Eukaryota</taxon>
        <taxon>Fungi</taxon>
        <taxon>Dikarya</taxon>
        <taxon>Basidiomycota</taxon>
        <taxon>Agaricomycotina</taxon>
        <taxon>Agaricomycetes</taxon>
        <taxon>Sistotremastrales</taxon>
        <taxon>Sistotremastraceae</taxon>
        <taxon>Sertulicium</taxon>
        <taxon>Sertulicium niveocremeum</taxon>
    </lineage>
</organism>
<comment type="similarity">
    <text evidence="1">Belongs to the fungal fucose-specific lectin family.</text>
</comment>
<dbReference type="STRING" id="1314777.A0A164TBH0"/>
<reference evidence="3 4" key="1">
    <citation type="journal article" date="2016" name="Mol. Biol. Evol.">
        <title>Comparative Genomics of Early-Diverging Mushroom-Forming Fungi Provides Insights into the Origins of Lignocellulose Decay Capabilities.</title>
        <authorList>
            <person name="Nagy L.G."/>
            <person name="Riley R."/>
            <person name="Tritt A."/>
            <person name="Adam C."/>
            <person name="Daum C."/>
            <person name="Floudas D."/>
            <person name="Sun H."/>
            <person name="Yadav J.S."/>
            <person name="Pangilinan J."/>
            <person name="Larsson K.H."/>
            <person name="Matsuura K."/>
            <person name="Barry K."/>
            <person name="Labutti K."/>
            <person name="Kuo R."/>
            <person name="Ohm R.A."/>
            <person name="Bhattacharya S.S."/>
            <person name="Shirouzu T."/>
            <person name="Yoshinaga Y."/>
            <person name="Martin F.M."/>
            <person name="Grigoriev I.V."/>
            <person name="Hibbett D.S."/>
        </authorList>
    </citation>
    <scope>NUCLEOTIDE SEQUENCE [LARGE SCALE GENOMIC DNA]</scope>
    <source>
        <strain evidence="3 4">HHB9708</strain>
    </source>
</reference>
<dbReference type="InterPro" id="IPR049756">
    <property type="entry name" value="PlcA-like_dom"/>
</dbReference>
<keyword evidence="4" id="KW-1185">Reference proteome</keyword>
<keyword evidence="2" id="KW-0175">Coiled coil</keyword>
<dbReference type="Pfam" id="PF07938">
    <property type="entry name" value="Fungal_lectin"/>
    <property type="match status" value="1"/>
</dbReference>
<dbReference type="CDD" id="cd22893">
    <property type="entry name" value="PlcA-like"/>
    <property type="match status" value="1"/>
</dbReference>
<accession>A0A164TBH0</accession>
<dbReference type="InterPro" id="IPR012475">
    <property type="entry name" value="Fungal_lectin"/>
</dbReference>
<dbReference type="AlphaFoldDB" id="A0A164TBH0"/>
<protein>
    <submittedName>
        <fullName evidence="3">Uncharacterized protein</fullName>
    </submittedName>
</protein>
<dbReference type="Gene3D" id="2.40.128.190">
    <property type="match status" value="1"/>
</dbReference>
<evidence type="ECO:0000313" key="4">
    <source>
        <dbReference type="Proteomes" id="UP000076722"/>
    </source>
</evidence>